<accession>A0A1I3RSN0</accession>
<gene>
    <name evidence="1" type="ORF">SAMN05518863_101688</name>
</gene>
<dbReference type="EMBL" id="FOSD01000001">
    <property type="protein sequence ID" value="SFJ49604.1"/>
    <property type="molecule type" value="Genomic_DNA"/>
</dbReference>
<evidence type="ECO:0008006" key="3">
    <source>
        <dbReference type="Google" id="ProtNLM"/>
    </source>
</evidence>
<evidence type="ECO:0000313" key="2">
    <source>
        <dbReference type="Proteomes" id="UP000198841"/>
    </source>
</evidence>
<protein>
    <recommendedName>
        <fullName evidence="3">Transposase IS4-like domain-containing protein</fullName>
    </recommendedName>
</protein>
<dbReference type="Proteomes" id="UP000198841">
    <property type="component" value="Unassembled WGS sequence"/>
</dbReference>
<reference evidence="1 2" key="1">
    <citation type="submission" date="2016-10" db="EMBL/GenBank/DDBJ databases">
        <authorList>
            <person name="Varghese N."/>
            <person name="Submissions S."/>
        </authorList>
    </citation>
    <scope>NUCLEOTIDE SEQUENCE [LARGE SCALE GENOMIC DNA]</scope>
    <source>
        <strain evidence="1 2">YR512</strain>
    </source>
</reference>
<comment type="caution">
    <text evidence="1">The sequence shown here is derived from an EMBL/GenBank/DDBJ whole genome shotgun (WGS) entry which is preliminary data.</text>
</comment>
<proteinExistence type="predicted"/>
<evidence type="ECO:0000313" key="1">
    <source>
        <dbReference type="EMBL" id="SFJ49604.1"/>
    </source>
</evidence>
<keyword evidence="2" id="KW-1185">Reference proteome</keyword>
<name>A0A1I3RSN0_9GAMM</name>
<sequence length="53" mass="6436">MMMKLNDNYNLSLLIDRGFFSYKVYMHLYDKVAMNGDPTNDWRDFRRVRSISP</sequence>
<organism evidence="1 2">
    <name type="scientific">Candidatus Pantoea symbiotica</name>
    <dbReference type="NCBI Taxonomy" id="1884370"/>
    <lineage>
        <taxon>Bacteria</taxon>
        <taxon>Pseudomonadati</taxon>
        <taxon>Pseudomonadota</taxon>
        <taxon>Gammaproteobacteria</taxon>
        <taxon>Enterobacterales</taxon>
        <taxon>Erwiniaceae</taxon>
        <taxon>Pantoea</taxon>
    </lineage>
</organism>